<feature type="transmembrane region" description="Helical" evidence="2">
    <location>
        <begin position="92"/>
        <end position="110"/>
    </location>
</feature>
<dbReference type="CDD" id="cd06268">
    <property type="entry name" value="PBP1_ABC_transporter_LIVBP-like"/>
    <property type="match status" value="1"/>
</dbReference>
<dbReference type="SUPFAM" id="SSF53822">
    <property type="entry name" value="Periplasmic binding protein-like I"/>
    <property type="match status" value="1"/>
</dbReference>
<feature type="region of interest" description="Disordered" evidence="1">
    <location>
        <begin position="1"/>
        <end position="82"/>
    </location>
</feature>
<keyword evidence="2" id="KW-0472">Membrane</keyword>
<comment type="caution">
    <text evidence="3">The sequence shown here is derived from an EMBL/GenBank/DDBJ whole genome shotgun (WGS) entry which is preliminary data.</text>
</comment>
<dbReference type="InterPro" id="IPR028082">
    <property type="entry name" value="Peripla_BP_I"/>
</dbReference>
<dbReference type="EMBL" id="JABZRB010000112">
    <property type="protein sequence ID" value="MBF1305178.1"/>
    <property type="molecule type" value="Genomic_DNA"/>
</dbReference>
<feature type="compositionally biased region" description="Low complexity" evidence="1">
    <location>
        <begin position="395"/>
        <end position="410"/>
    </location>
</feature>
<feature type="compositionally biased region" description="Basic and acidic residues" evidence="1">
    <location>
        <begin position="1"/>
        <end position="53"/>
    </location>
</feature>
<feature type="compositionally biased region" description="Basic and acidic residues" evidence="1">
    <location>
        <begin position="63"/>
        <end position="82"/>
    </location>
</feature>
<name>A0A930DXE9_9FIRM</name>
<protein>
    <submittedName>
        <fullName evidence="3">Amino acid ABC transporter substrate-binding protein</fullName>
    </submittedName>
</protein>
<keyword evidence="2" id="KW-0812">Transmembrane</keyword>
<evidence type="ECO:0000256" key="2">
    <source>
        <dbReference type="SAM" id="Phobius"/>
    </source>
</evidence>
<evidence type="ECO:0000313" key="3">
    <source>
        <dbReference type="EMBL" id="MBF1305178.1"/>
    </source>
</evidence>
<sequence>MDEKNQQGSTEAKEMDERNQQSKPEAIEPKEQAKQESYKATAQHREFEHYGDAEDREEEEALERERQRLREERRERRKQKEAAKKAAQRRRLFLLLLFLCVIFVALFLFLRKGSPAQRGEEKTSSSVAERAPIEVYYVEDKGSTKGEELGTYLENAGENNASVNLHTLIYEEGKEEDLKQKLKEAKAELLLGEGSEKLEAFLEKFSVEEKIPYLSQSSKKLEPGNNHFVLEKSLEDQAVDLGFFAYSEAFRKMGILLQEGDEKGKNLAEQLSESFPEYGGTVEIRIYKGEEDFQAKLSELEEAGVDLLFLPSPGEQEKALLSQEKSYNVLLGKDWDQENFPGDLELPYPVYLYGKENEAFPLVEKEESSALSSEKKGEANSTQKIGIETGAVQDSAAAETGATEESTTSEKSSDSSEEAQSGSRYDTDLLGILTKLRVEAKKSLLQTLESMTYQGECGEYSFLPGQYCLKGQGKFYEFQRQEKRDLNP</sequence>
<organism evidence="3 4">
    <name type="scientific">Oribacterium sinus</name>
    <dbReference type="NCBI Taxonomy" id="237576"/>
    <lineage>
        <taxon>Bacteria</taxon>
        <taxon>Bacillati</taxon>
        <taxon>Bacillota</taxon>
        <taxon>Clostridia</taxon>
        <taxon>Lachnospirales</taxon>
        <taxon>Lachnospiraceae</taxon>
        <taxon>Oribacterium</taxon>
    </lineage>
</organism>
<feature type="compositionally biased region" description="Basic and acidic residues" evidence="1">
    <location>
        <begin position="364"/>
        <end position="378"/>
    </location>
</feature>
<reference evidence="3" key="1">
    <citation type="submission" date="2020-04" db="EMBL/GenBank/DDBJ databases">
        <title>Deep metagenomics examines the oral microbiome during advanced dental caries in children, revealing novel taxa and co-occurrences with host molecules.</title>
        <authorList>
            <person name="Baker J.L."/>
            <person name="Morton J.T."/>
            <person name="Dinis M."/>
            <person name="Alvarez R."/>
            <person name="Tran N.C."/>
            <person name="Knight R."/>
            <person name="Edlund A."/>
        </authorList>
    </citation>
    <scope>NUCLEOTIDE SEQUENCE</scope>
    <source>
        <strain evidence="3">JCVI_48_bin.5</strain>
    </source>
</reference>
<evidence type="ECO:0000313" key="4">
    <source>
        <dbReference type="Proteomes" id="UP000780721"/>
    </source>
</evidence>
<dbReference type="Proteomes" id="UP000780721">
    <property type="component" value="Unassembled WGS sequence"/>
</dbReference>
<gene>
    <name evidence="3" type="ORF">HXM91_04905</name>
</gene>
<proteinExistence type="predicted"/>
<evidence type="ECO:0000256" key="1">
    <source>
        <dbReference type="SAM" id="MobiDB-lite"/>
    </source>
</evidence>
<keyword evidence="2" id="KW-1133">Transmembrane helix</keyword>
<dbReference type="AlphaFoldDB" id="A0A930DXE9"/>
<accession>A0A930DXE9</accession>
<feature type="region of interest" description="Disordered" evidence="1">
    <location>
        <begin position="364"/>
        <end position="423"/>
    </location>
</feature>
<dbReference type="Gene3D" id="3.40.50.2300">
    <property type="match status" value="1"/>
</dbReference>